<dbReference type="PRINTS" id="PR00382">
    <property type="entry name" value="LIPIDTRNSFER"/>
</dbReference>
<comment type="similarity">
    <text evidence="2">Belongs to the plant LTP family.</text>
</comment>
<keyword evidence="5" id="KW-0472">Membrane</keyword>
<keyword evidence="6 11" id="KW-0732">Signal</keyword>
<evidence type="ECO:0000256" key="6">
    <source>
        <dbReference type="ARBA" id="ARBA00022729"/>
    </source>
</evidence>
<dbReference type="GO" id="GO:0008289">
    <property type="term" value="F:lipid binding"/>
    <property type="evidence" value="ECO:0007669"/>
    <property type="project" value="UniProtKB-KW"/>
</dbReference>
<evidence type="ECO:0000313" key="14">
    <source>
        <dbReference type="Proteomes" id="UP000325577"/>
    </source>
</evidence>
<dbReference type="InterPro" id="IPR016140">
    <property type="entry name" value="Bifunc_inhib/LTP/seed_store"/>
</dbReference>
<accession>A0A5J4ZX74</accession>
<dbReference type="SUPFAM" id="SSF47699">
    <property type="entry name" value="Bifunctional inhibitor/lipid-transfer protein/seed storage 2S albumin"/>
    <property type="match status" value="1"/>
</dbReference>
<evidence type="ECO:0000256" key="5">
    <source>
        <dbReference type="ARBA" id="ARBA00022622"/>
    </source>
</evidence>
<keyword evidence="7" id="KW-0446">Lipid-binding</keyword>
<evidence type="ECO:0000256" key="2">
    <source>
        <dbReference type="ARBA" id="ARBA00009748"/>
    </source>
</evidence>
<dbReference type="PANTHER" id="PTHR33044">
    <property type="entry name" value="BIFUNCTIONAL INHIBITOR/LIPID-TRANSFER PROTEIN/SEED STORAGE 2S ALBUMIN SUPERFAMILY PROTEIN-RELATED"/>
    <property type="match status" value="1"/>
</dbReference>
<reference evidence="13 14" key="1">
    <citation type="submission" date="2019-09" db="EMBL/GenBank/DDBJ databases">
        <title>A chromosome-level genome assembly of the Chinese tupelo Nyssa sinensis.</title>
        <authorList>
            <person name="Yang X."/>
            <person name="Kang M."/>
            <person name="Yang Y."/>
            <person name="Xiong H."/>
            <person name="Wang M."/>
            <person name="Zhang Z."/>
            <person name="Wang Z."/>
            <person name="Wu H."/>
            <person name="Ma T."/>
            <person name="Liu J."/>
            <person name="Xi Z."/>
        </authorList>
    </citation>
    <scope>NUCLEOTIDE SEQUENCE [LARGE SCALE GENOMIC DNA]</scope>
    <source>
        <strain evidence="13">J267</strain>
        <tissue evidence="13">Leaf</tissue>
    </source>
</reference>
<dbReference type="Pfam" id="PF14368">
    <property type="entry name" value="LTP_2"/>
    <property type="match status" value="1"/>
</dbReference>
<sequence length="128" mass="12927">MVKNLWLVGCILTTWTVVAVSSQAPAPAPAADVDCSSLIYNMADCLSFLSDGSNDTKPDDSCCSGFKSVLDIDADCICEGLKSSASLGLELNMTQAMALPSACGISAPSLSSCLVSLAPGAPPAACSC</sequence>
<evidence type="ECO:0000256" key="9">
    <source>
        <dbReference type="ARBA" id="ARBA00023180"/>
    </source>
</evidence>
<feature type="chain" id="PRO_5023901607" description="Bifunctional inhibitor/plant lipid transfer protein/seed storage helical domain-containing protein" evidence="11">
    <location>
        <begin position="20"/>
        <end position="128"/>
    </location>
</feature>
<dbReference type="Proteomes" id="UP000325577">
    <property type="component" value="Linkage Group LG5"/>
</dbReference>
<evidence type="ECO:0000256" key="1">
    <source>
        <dbReference type="ARBA" id="ARBA00004609"/>
    </source>
</evidence>
<dbReference type="SMART" id="SM00499">
    <property type="entry name" value="AAI"/>
    <property type="match status" value="1"/>
</dbReference>
<dbReference type="AlphaFoldDB" id="A0A5J4ZX74"/>
<dbReference type="InterPro" id="IPR043325">
    <property type="entry name" value="LTSS"/>
</dbReference>
<keyword evidence="3" id="KW-0813">Transport</keyword>
<keyword evidence="5" id="KW-0336">GPI-anchor</keyword>
<evidence type="ECO:0000256" key="3">
    <source>
        <dbReference type="ARBA" id="ARBA00022448"/>
    </source>
</evidence>
<feature type="signal peptide" evidence="11">
    <location>
        <begin position="1"/>
        <end position="19"/>
    </location>
</feature>
<keyword evidence="9" id="KW-0325">Glycoprotein</keyword>
<organism evidence="13 14">
    <name type="scientific">Nyssa sinensis</name>
    <dbReference type="NCBI Taxonomy" id="561372"/>
    <lineage>
        <taxon>Eukaryota</taxon>
        <taxon>Viridiplantae</taxon>
        <taxon>Streptophyta</taxon>
        <taxon>Embryophyta</taxon>
        <taxon>Tracheophyta</taxon>
        <taxon>Spermatophyta</taxon>
        <taxon>Magnoliopsida</taxon>
        <taxon>eudicotyledons</taxon>
        <taxon>Gunneridae</taxon>
        <taxon>Pentapetalae</taxon>
        <taxon>asterids</taxon>
        <taxon>Cornales</taxon>
        <taxon>Nyssaceae</taxon>
        <taxon>Nyssa</taxon>
    </lineage>
</organism>
<dbReference type="CDD" id="cd00010">
    <property type="entry name" value="AAI_LTSS"/>
    <property type="match status" value="1"/>
</dbReference>
<evidence type="ECO:0000256" key="10">
    <source>
        <dbReference type="ARBA" id="ARBA00023288"/>
    </source>
</evidence>
<keyword evidence="10" id="KW-0449">Lipoprotein</keyword>
<keyword evidence="4" id="KW-1003">Cell membrane</keyword>
<comment type="subcellular location">
    <subcellularLocation>
        <location evidence="1">Cell membrane</location>
        <topology evidence="1">Lipid-anchor</topology>
        <topology evidence="1">GPI-anchor</topology>
    </subcellularLocation>
</comment>
<evidence type="ECO:0000256" key="7">
    <source>
        <dbReference type="ARBA" id="ARBA00023121"/>
    </source>
</evidence>
<evidence type="ECO:0000256" key="11">
    <source>
        <dbReference type="SAM" id="SignalP"/>
    </source>
</evidence>
<protein>
    <recommendedName>
        <fullName evidence="12">Bifunctional inhibitor/plant lipid transfer protein/seed storage helical domain-containing protein</fullName>
    </recommendedName>
</protein>
<dbReference type="GO" id="GO:0098552">
    <property type="term" value="C:side of membrane"/>
    <property type="evidence" value="ECO:0007669"/>
    <property type="project" value="UniProtKB-KW"/>
</dbReference>
<evidence type="ECO:0000256" key="8">
    <source>
        <dbReference type="ARBA" id="ARBA00023157"/>
    </source>
</evidence>
<dbReference type="Gene3D" id="1.10.110.10">
    <property type="entry name" value="Plant lipid-transfer and hydrophobic proteins"/>
    <property type="match status" value="1"/>
</dbReference>
<dbReference type="InterPro" id="IPR036312">
    <property type="entry name" value="Bifun_inhib/LTP/seed_sf"/>
</dbReference>
<dbReference type="FunFam" id="1.10.110.10:FF:000001">
    <property type="entry name" value="Bifunctional inhibitor/lipid-transfer protein/seed storage 2S albumin superfamily protein"/>
    <property type="match status" value="1"/>
</dbReference>
<evidence type="ECO:0000256" key="4">
    <source>
        <dbReference type="ARBA" id="ARBA00022475"/>
    </source>
</evidence>
<dbReference type="OrthoDB" id="659547at2759"/>
<keyword evidence="14" id="KW-1185">Reference proteome</keyword>
<evidence type="ECO:0000313" key="13">
    <source>
        <dbReference type="EMBL" id="KAA8522504.1"/>
    </source>
</evidence>
<proteinExistence type="inferred from homology"/>
<dbReference type="InterPro" id="IPR000528">
    <property type="entry name" value="Plant_nsLTP"/>
</dbReference>
<dbReference type="GO" id="GO:0006869">
    <property type="term" value="P:lipid transport"/>
    <property type="evidence" value="ECO:0007669"/>
    <property type="project" value="InterPro"/>
</dbReference>
<gene>
    <name evidence="13" type="ORF">F0562_013135</name>
</gene>
<dbReference type="EMBL" id="CM018048">
    <property type="protein sequence ID" value="KAA8522504.1"/>
    <property type="molecule type" value="Genomic_DNA"/>
</dbReference>
<name>A0A5J4ZX74_9ASTE</name>
<dbReference type="GO" id="GO:0005886">
    <property type="term" value="C:plasma membrane"/>
    <property type="evidence" value="ECO:0007669"/>
    <property type="project" value="UniProtKB-SubCell"/>
</dbReference>
<evidence type="ECO:0000259" key="12">
    <source>
        <dbReference type="SMART" id="SM00499"/>
    </source>
</evidence>
<feature type="domain" description="Bifunctional inhibitor/plant lipid transfer protein/seed storage helical" evidence="12">
    <location>
        <begin position="35"/>
        <end position="113"/>
    </location>
</feature>
<keyword evidence="8" id="KW-1015">Disulfide bond</keyword>